<evidence type="ECO:0000313" key="2">
    <source>
        <dbReference type="EMBL" id="KGE86957.1"/>
    </source>
</evidence>
<proteinExistence type="predicted"/>
<gene>
    <name evidence="2" type="ORF">IX84_18115</name>
</gene>
<name>A0A098S775_9BACT</name>
<dbReference type="Pfam" id="PF05685">
    <property type="entry name" value="Uma2"/>
    <property type="match status" value="1"/>
</dbReference>
<dbReference type="RefSeq" id="WP_044223556.1">
    <property type="nucleotide sequence ID" value="NZ_JBKAGJ010000008.1"/>
</dbReference>
<dbReference type="SUPFAM" id="SSF52980">
    <property type="entry name" value="Restriction endonuclease-like"/>
    <property type="match status" value="1"/>
</dbReference>
<evidence type="ECO:0000313" key="3">
    <source>
        <dbReference type="Proteomes" id="UP000029736"/>
    </source>
</evidence>
<dbReference type="Gene3D" id="3.90.1570.10">
    <property type="entry name" value="tt1808, chain A"/>
    <property type="match status" value="1"/>
</dbReference>
<feature type="domain" description="Putative restriction endonuclease" evidence="1">
    <location>
        <begin position="12"/>
        <end position="169"/>
    </location>
</feature>
<reference evidence="2 3" key="1">
    <citation type="journal article" date="2014" name="Int. J. Syst. Evol. Microbiol.">
        <title>Phaeodactylibacter xiamenensis gen. nov., sp. nov., a member of the family Saprospiraceae isolated from the marine alga Phaeodactylum tricornutum.</title>
        <authorList>
            <person name="Chen Z.Jr."/>
            <person name="Lei X."/>
            <person name="Lai Q."/>
            <person name="Li Y."/>
            <person name="Zhang B."/>
            <person name="Zhang J."/>
            <person name="Zhang H."/>
            <person name="Yang L."/>
            <person name="Zheng W."/>
            <person name="Tian Y."/>
            <person name="Yu Z."/>
            <person name="Xu H.Jr."/>
            <person name="Zheng T."/>
        </authorList>
    </citation>
    <scope>NUCLEOTIDE SEQUENCE [LARGE SCALE GENOMIC DNA]</scope>
    <source>
        <strain evidence="2 3">KD52</strain>
    </source>
</reference>
<accession>A0A098S775</accession>
<keyword evidence="3" id="KW-1185">Reference proteome</keyword>
<protein>
    <recommendedName>
        <fullName evidence="1">Putative restriction endonuclease domain-containing protein</fullName>
    </recommendedName>
</protein>
<dbReference type="InterPro" id="IPR011335">
    <property type="entry name" value="Restrct_endonuc-II-like"/>
</dbReference>
<dbReference type="AlphaFoldDB" id="A0A098S775"/>
<dbReference type="InterPro" id="IPR012296">
    <property type="entry name" value="Nuclease_put_TT1808"/>
</dbReference>
<dbReference type="EMBL" id="JPOS01000039">
    <property type="protein sequence ID" value="KGE86957.1"/>
    <property type="molecule type" value="Genomic_DNA"/>
</dbReference>
<dbReference type="Proteomes" id="UP000029736">
    <property type="component" value="Unassembled WGS sequence"/>
</dbReference>
<dbReference type="PANTHER" id="PTHR36558">
    <property type="entry name" value="GLR1098 PROTEIN"/>
    <property type="match status" value="1"/>
</dbReference>
<dbReference type="InterPro" id="IPR008538">
    <property type="entry name" value="Uma2"/>
</dbReference>
<dbReference type="STRING" id="1524460.IX84_18115"/>
<dbReference type="OrthoDB" id="668969at2"/>
<comment type="caution">
    <text evidence="2">The sequence shown here is derived from an EMBL/GenBank/DDBJ whole genome shotgun (WGS) entry which is preliminary data.</text>
</comment>
<sequence>MAEATTVLSPSAYLEWEAEQEERHEYENGKLIAMGGSSKEHNKITSNLHGLIWMYLRGATGTMSIYQADMRVQSPLSDKYYYPDLVLTEGEEHYLENAPDTLLNPLLLIEVLSDSTAARDRGPKFEAYRAINSLREYVLVAQDQCQIEGFYRNDAGEWIIREPVAGQDNAFSFITLDLELKLGEVYQGVEV</sequence>
<dbReference type="CDD" id="cd06260">
    <property type="entry name" value="DUF820-like"/>
    <property type="match status" value="1"/>
</dbReference>
<organism evidence="2 3">
    <name type="scientific">Phaeodactylibacter xiamenensis</name>
    <dbReference type="NCBI Taxonomy" id="1524460"/>
    <lineage>
        <taxon>Bacteria</taxon>
        <taxon>Pseudomonadati</taxon>
        <taxon>Bacteroidota</taxon>
        <taxon>Saprospiria</taxon>
        <taxon>Saprospirales</taxon>
        <taxon>Haliscomenobacteraceae</taxon>
        <taxon>Phaeodactylibacter</taxon>
    </lineage>
</organism>
<evidence type="ECO:0000259" key="1">
    <source>
        <dbReference type="Pfam" id="PF05685"/>
    </source>
</evidence>
<dbReference type="PANTHER" id="PTHR36558:SF1">
    <property type="entry name" value="RESTRICTION ENDONUCLEASE DOMAIN-CONTAINING PROTEIN-RELATED"/>
    <property type="match status" value="1"/>
</dbReference>